<accession>A0AA88HYL4</accession>
<reference evidence="2" key="1">
    <citation type="submission" date="2023-07" db="EMBL/GenBank/DDBJ databases">
        <title>Chromosome-level genome assembly of Artemia franciscana.</title>
        <authorList>
            <person name="Jo E."/>
        </authorList>
    </citation>
    <scope>NUCLEOTIDE SEQUENCE</scope>
    <source>
        <tissue evidence="2">Whole body</tissue>
    </source>
</reference>
<name>A0AA88HYL4_ARTSF</name>
<dbReference type="EMBL" id="JAVRJZ010000011">
    <property type="protein sequence ID" value="KAK2716646.1"/>
    <property type="molecule type" value="Genomic_DNA"/>
</dbReference>
<organism evidence="2 3">
    <name type="scientific">Artemia franciscana</name>
    <name type="common">Brine shrimp</name>
    <name type="synonym">Artemia sanfranciscana</name>
    <dbReference type="NCBI Taxonomy" id="6661"/>
    <lineage>
        <taxon>Eukaryota</taxon>
        <taxon>Metazoa</taxon>
        <taxon>Ecdysozoa</taxon>
        <taxon>Arthropoda</taxon>
        <taxon>Crustacea</taxon>
        <taxon>Branchiopoda</taxon>
        <taxon>Anostraca</taxon>
        <taxon>Artemiidae</taxon>
        <taxon>Artemia</taxon>
    </lineage>
</organism>
<sequence length="225" mass="23416">MDSSMLQASAVAGGAAGLVGGSAGVDSQTGSAVSLGANGAGSMMSPAGVLAPFPMGGFPTALPLALAVVVVVVVVVVNTVVVPVVVAVPTLFPKLAKAILRKKLARRPYSYPKSKNYQYTPAIEYEPPKVEAAYPATSYNDSYEAPYTPKPTYSAPAPVYFKPRPTYAPPAPAYPTAKPTYAAPAPSYSAPVYAATAKYKRHVAQPAVTPQQMESMEPIARLLQK</sequence>
<gene>
    <name evidence="2" type="ORF">QYM36_006956</name>
</gene>
<keyword evidence="1" id="KW-1133">Transmembrane helix</keyword>
<dbReference type="Proteomes" id="UP001187531">
    <property type="component" value="Unassembled WGS sequence"/>
</dbReference>
<evidence type="ECO:0000313" key="2">
    <source>
        <dbReference type="EMBL" id="KAK2716646.1"/>
    </source>
</evidence>
<keyword evidence="3" id="KW-1185">Reference proteome</keyword>
<keyword evidence="1" id="KW-0472">Membrane</keyword>
<evidence type="ECO:0000256" key="1">
    <source>
        <dbReference type="SAM" id="Phobius"/>
    </source>
</evidence>
<dbReference type="AlphaFoldDB" id="A0AA88HYL4"/>
<keyword evidence="1" id="KW-0812">Transmembrane</keyword>
<comment type="caution">
    <text evidence="2">The sequence shown here is derived from an EMBL/GenBank/DDBJ whole genome shotgun (WGS) entry which is preliminary data.</text>
</comment>
<feature type="transmembrane region" description="Helical" evidence="1">
    <location>
        <begin position="60"/>
        <end position="92"/>
    </location>
</feature>
<protein>
    <submittedName>
        <fullName evidence="2">Uncharacterized protein</fullName>
    </submittedName>
</protein>
<proteinExistence type="predicted"/>
<evidence type="ECO:0000313" key="3">
    <source>
        <dbReference type="Proteomes" id="UP001187531"/>
    </source>
</evidence>